<comment type="caution">
    <text evidence="3">The sequence shown here is derived from an EMBL/GenBank/DDBJ whole genome shotgun (WGS) entry which is preliminary data.</text>
</comment>
<gene>
    <name evidence="3" type="ORF">IAD19_08670</name>
</gene>
<dbReference type="InterPro" id="IPR013783">
    <property type="entry name" value="Ig-like_fold"/>
</dbReference>
<reference evidence="3" key="2">
    <citation type="journal article" date="2021" name="PeerJ">
        <title>Extensive microbial diversity within the chicken gut microbiome revealed by metagenomics and culture.</title>
        <authorList>
            <person name="Gilroy R."/>
            <person name="Ravi A."/>
            <person name="Getino M."/>
            <person name="Pursley I."/>
            <person name="Horton D.L."/>
            <person name="Alikhan N.F."/>
            <person name="Baker D."/>
            <person name="Gharbi K."/>
            <person name="Hall N."/>
            <person name="Watson M."/>
            <person name="Adriaenssens E.M."/>
            <person name="Foster-Nyarko E."/>
            <person name="Jarju S."/>
            <person name="Secka A."/>
            <person name="Antonio M."/>
            <person name="Oren A."/>
            <person name="Chaudhuri R.R."/>
            <person name="La Ragione R."/>
            <person name="Hildebrand F."/>
            <person name="Pallen M.J."/>
        </authorList>
    </citation>
    <scope>NUCLEOTIDE SEQUENCE</scope>
    <source>
        <strain evidence="3">4509</strain>
    </source>
</reference>
<evidence type="ECO:0000313" key="4">
    <source>
        <dbReference type="Proteomes" id="UP000824082"/>
    </source>
</evidence>
<feature type="transmembrane region" description="Helical" evidence="1">
    <location>
        <begin position="7"/>
        <end position="25"/>
    </location>
</feature>
<sequence>MKAVRNIVIVLLVIALGIYVASWFVEQSREDPTRPTITSDVEVLELPCAYSQEQMLSGLHAYDERDGDLTSEILVGEISRFQQKGTCEVTYVVFDSSNQPATLTRQVVFTDYRSPQFTLTQPLVFVQGRGSSASSYVGATDMLDGDISSSVRMTDSNISYSVAGDYEMNVEVTNSFGDLAEATLPVHIVEQYQQGLTIQLTQNVVYLSVGETFQPYNYVSSVTTSNGSQIDTDNVSAVSNVDTSTPGCYEVQYNVSSGGSQGITWLVVIVE</sequence>
<reference evidence="3" key="1">
    <citation type="submission" date="2020-10" db="EMBL/GenBank/DDBJ databases">
        <authorList>
            <person name="Gilroy R."/>
        </authorList>
    </citation>
    <scope>NUCLEOTIDE SEQUENCE</scope>
    <source>
        <strain evidence="3">4509</strain>
    </source>
</reference>
<dbReference type="AlphaFoldDB" id="A0A9D1IRM6"/>
<dbReference type="Pfam" id="PF16403">
    <property type="entry name" value="Bact_surface_Ig-like"/>
    <property type="match status" value="1"/>
</dbReference>
<keyword evidence="1" id="KW-1133">Transmembrane helix</keyword>
<feature type="domain" description="Pesticidal crystal protein Cry22Aa Ig-like" evidence="2">
    <location>
        <begin position="202"/>
        <end position="257"/>
    </location>
</feature>
<name>A0A9D1IRM6_9FIRM</name>
<protein>
    <submittedName>
        <fullName evidence="3">DUF5011 domain-containing protein</fullName>
    </submittedName>
</protein>
<dbReference type="Proteomes" id="UP000824082">
    <property type="component" value="Unassembled WGS sequence"/>
</dbReference>
<evidence type="ECO:0000313" key="3">
    <source>
        <dbReference type="EMBL" id="HIU42605.1"/>
    </source>
</evidence>
<accession>A0A9D1IRM6</accession>
<dbReference type="InterPro" id="IPR032179">
    <property type="entry name" value="Cry22Aa_Ig-like"/>
</dbReference>
<dbReference type="EMBL" id="DVMX01000164">
    <property type="protein sequence ID" value="HIU42605.1"/>
    <property type="molecule type" value="Genomic_DNA"/>
</dbReference>
<keyword evidence="1" id="KW-0472">Membrane</keyword>
<proteinExistence type="predicted"/>
<keyword evidence="1" id="KW-0812">Transmembrane</keyword>
<organism evidence="3 4">
    <name type="scientific">Candidatus Egerieicola faecale</name>
    <dbReference type="NCBI Taxonomy" id="2840774"/>
    <lineage>
        <taxon>Bacteria</taxon>
        <taxon>Bacillati</taxon>
        <taxon>Bacillota</taxon>
        <taxon>Clostridia</taxon>
        <taxon>Eubacteriales</taxon>
        <taxon>Oscillospiraceae</taxon>
        <taxon>Oscillospiraceae incertae sedis</taxon>
        <taxon>Candidatus Egerieicola</taxon>
    </lineage>
</organism>
<evidence type="ECO:0000256" key="1">
    <source>
        <dbReference type="SAM" id="Phobius"/>
    </source>
</evidence>
<evidence type="ECO:0000259" key="2">
    <source>
        <dbReference type="Pfam" id="PF16403"/>
    </source>
</evidence>
<dbReference type="Gene3D" id="2.60.40.10">
    <property type="entry name" value="Immunoglobulins"/>
    <property type="match status" value="3"/>
</dbReference>